<dbReference type="SUPFAM" id="SSF109604">
    <property type="entry name" value="HD-domain/PDEase-like"/>
    <property type="match status" value="1"/>
</dbReference>
<feature type="transmembrane region" description="Helical" evidence="1">
    <location>
        <begin position="37"/>
        <end position="57"/>
    </location>
</feature>
<keyword evidence="1" id="KW-0812">Transmembrane</keyword>
<dbReference type="GO" id="GO:0016740">
    <property type="term" value="F:transferase activity"/>
    <property type="evidence" value="ECO:0007669"/>
    <property type="project" value="UniProtKB-KW"/>
</dbReference>
<feature type="domain" description="GGDEF" evidence="2">
    <location>
        <begin position="140"/>
        <end position="276"/>
    </location>
</feature>
<dbReference type="Pfam" id="PF13487">
    <property type="entry name" value="HD_5"/>
    <property type="match status" value="1"/>
</dbReference>
<dbReference type="Pfam" id="PF00990">
    <property type="entry name" value="GGDEF"/>
    <property type="match status" value="1"/>
</dbReference>
<dbReference type="InterPro" id="IPR006675">
    <property type="entry name" value="HDIG_dom"/>
</dbReference>
<dbReference type="AlphaFoldDB" id="A0A3N5AX29"/>
<dbReference type="Gene3D" id="1.10.3210.10">
    <property type="entry name" value="Hypothetical protein af1432"/>
    <property type="match status" value="1"/>
</dbReference>
<keyword evidence="6" id="KW-1185">Reference proteome</keyword>
<name>A0A3N5AX29_9THEO</name>
<dbReference type="Proteomes" id="UP000282654">
    <property type="component" value="Unassembled WGS sequence"/>
</dbReference>
<dbReference type="InterPro" id="IPR029787">
    <property type="entry name" value="Nucleotide_cyclase"/>
</dbReference>
<reference evidence="5 6" key="1">
    <citation type="submission" date="2018-11" db="EMBL/GenBank/DDBJ databases">
        <title>Genomic Encyclopedia of Type Strains, Phase IV (KMG-IV): sequencing the most valuable type-strain genomes for metagenomic binning, comparative biology and taxonomic classification.</title>
        <authorList>
            <person name="Goeker M."/>
        </authorList>
    </citation>
    <scope>NUCLEOTIDE SEQUENCE [LARGE SCALE GENOMIC DNA]</scope>
    <source>
        <strain evidence="5 6">DSM 102936</strain>
    </source>
</reference>
<dbReference type="InterPro" id="IPR000160">
    <property type="entry name" value="GGDEF_dom"/>
</dbReference>
<dbReference type="PROSITE" id="PS51832">
    <property type="entry name" value="HD_GYP"/>
    <property type="match status" value="1"/>
</dbReference>
<keyword evidence="1" id="KW-1133">Transmembrane helix</keyword>
<dbReference type="Gene3D" id="3.30.70.270">
    <property type="match status" value="1"/>
</dbReference>
<keyword evidence="1" id="KW-0472">Membrane</keyword>
<dbReference type="SMART" id="SM00267">
    <property type="entry name" value="GGDEF"/>
    <property type="match status" value="1"/>
</dbReference>
<dbReference type="OrthoDB" id="10822at2"/>
<dbReference type="InterPro" id="IPR043128">
    <property type="entry name" value="Rev_trsase/Diguanyl_cyclase"/>
</dbReference>
<evidence type="ECO:0000313" key="6">
    <source>
        <dbReference type="Proteomes" id="UP000282654"/>
    </source>
</evidence>
<accession>A0A3N5AX29</accession>
<proteinExistence type="predicted"/>
<dbReference type="PANTHER" id="PTHR43155">
    <property type="entry name" value="CYCLIC DI-GMP PHOSPHODIESTERASE PA4108-RELATED"/>
    <property type="match status" value="1"/>
</dbReference>
<dbReference type="EMBL" id="RKRE01000001">
    <property type="protein sequence ID" value="RPF49544.1"/>
    <property type="molecule type" value="Genomic_DNA"/>
</dbReference>
<gene>
    <name evidence="5" type="ORF">EDD75_0361</name>
</gene>
<evidence type="ECO:0000259" key="4">
    <source>
        <dbReference type="PROSITE" id="PS51832"/>
    </source>
</evidence>
<dbReference type="SMART" id="SM00471">
    <property type="entry name" value="HDc"/>
    <property type="match status" value="1"/>
</dbReference>
<organism evidence="5 6">
    <name type="scientific">Thermodesulfitimonas autotrophica</name>
    <dbReference type="NCBI Taxonomy" id="1894989"/>
    <lineage>
        <taxon>Bacteria</taxon>
        <taxon>Bacillati</taxon>
        <taxon>Bacillota</taxon>
        <taxon>Clostridia</taxon>
        <taxon>Thermoanaerobacterales</taxon>
        <taxon>Thermoanaerobacteraceae</taxon>
        <taxon>Thermodesulfitimonas</taxon>
    </lineage>
</organism>
<protein>
    <submittedName>
        <fullName evidence="5">Diguanylate cyclase (GGDEF)-like protein/putative nucleotidyltransferase with HDIG domain</fullName>
    </submittedName>
</protein>
<evidence type="ECO:0000313" key="5">
    <source>
        <dbReference type="EMBL" id="RPF49544.1"/>
    </source>
</evidence>
<evidence type="ECO:0000259" key="2">
    <source>
        <dbReference type="PROSITE" id="PS50887"/>
    </source>
</evidence>
<keyword evidence="5" id="KW-0808">Transferase</keyword>
<dbReference type="PROSITE" id="PS51831">
    <property type="entry name" value="HD"/>
    <property type="match status" value="1"/>
</dbReference>
<dbReference type="SUPFAM" id="SSF55073">
    <property type="entry name" value="Nucleotide cyclase"/>
    <property type="match status" value="1"/>
</dbReference>
<sequence>MLFFQPLSLRFAFVAVALAGAFFGAAGACLSPAFGPAALICPAGLALLAALAVANVSKENIAGAAKRLEARLRAGGFAPADPGEVPAEVRPLVEAFNLAVARAAEMKESLTRVSATDSMTGLYNHREFHRRLGEMVSRGEKVAVACFDLNDLKQVNDRHGHQAGDEVILLFASVLQDAASRVPGAVPARLGGDEFAVLLPGFDYEAAERFSKSVARDPRLEEGSARYCPGGRVTVGRGAAAYPGDVEDAGLLLSRADERMYAHKSNGRSFSAKLSSVLARLDGETTLDEAEAVFEALLGLIDGLDRGLASHSRRVAKLAREVAVRMGLPPQEVRLAGIAGKFHDIGKLSVGPSVLRKKEPLTEEERKLIERHPVLGADMLSAVAAMREVAVAVKHHHERWDGTGYPDGLRGEEIPVLARIVAACEVYDAMTRAEFPRKGYAPEAALEEMRKSGGFDPRVVDALSGVIGR</sequence>
<dbReference type="InterPro" id="IPR006674">
    <property type="entry name" value="HD_domain"/>
</dbReference>
<dbReference type="CDD" id="cd01949">
    <property type="entry name" value="GGDEF"/>
    <property type="match status" value="1"/>
</dbReference>
<dbReference type="InterPro" id="IPR037522">
    <property type="entry name" value="HD_GYP_dom"/>
</dbReference>
<dbReference type="CDD" id="cd00077">
    <property type="entry name" value="HDc"/>
    <property type="match status" value="1"/>
</dbReference>
<feature type="domain" description="HD" evidence="3">
    <location>
        <begin position="308"/>
        <end position="430"/>
    </location>
</feature>
<feature type="domain" description="HD-GYP" evidence="4">
    <location>
        <begin position="286"/>
        <end position="469"/>
    </location>
</feature>
<dbReference type="InterPro" id="IPR003607">
    <property type="entry name" value="HD/PDEase_dom"/>
</dbReference>
<dbReference type="PROSITE" id="PS50887">
    <property type="entry name" value="GGDEF"/>
    <property type="match status" value="1"/>
</dbReference>
<evidence type="ECO:0000259" key="3">
    <source>
        <dbReference type="PROSITE" id="PS51831"/>
    </source>
</evidence>
<evidence type="ECO:0000256" key="1">
    <source>
        <dbReference type="SAM" id="Phobius"/>
    </source>
</evidence>
<dbReference type="NCBIfam" id="TIGR00254">
    <property type="entry name" value="GGDEF"/>
    <property type="match status" value="1"/>
</dbReference>
<dbReference type="RefSeq" id="WP_148087040.1">
    <property type="nucleotide sequence ID" value="NZ_RKRE01000001.1"/>
</dbReference>
<dbReference type="NCBIfam" id="TIGR00277">
    <property type="entry name" value="HDIG"/>
    <property type="match status" value="1"/>
</dbReference>
<dbReference type="PANTHER" id="PTHR43155:SF2">
    <property type="entry name" value="CYCLIC DI-GMP PHOSPHODIESTERASE PA4108"/>
    <property type="match status" value="1"/>
</dbReference>
<comment type="caution">
    <text evidence="5">The sequence shown here is derived from an EMBL/GenBank/DDBJ whole genome shotgun (WGS) entry which is preliminary data.</text>
</comment>